<proteinExistence type="predicted"/>
<dbReference type="EMBL" id="CP063849">
    <property type="protein sequence ID" value="QOY88098.1"/>
    <property type="molecule type" value="Genomic_DNA"/>
</dbReference>
<dbReference type="Proteomes" id="UP000593892">
    <property type="component" value="Chromosome"/>
</dbReference>
<accession>A0A7S7NQT0</accession>
<protein>
    <submittedName>
        <fullName evidence="2">M55 family metallopeptidase</fullName>
    </submittedName>
</protein>
<evidence type="ECO:0000313" key="2">
    <source>
        <dbReference type="EMBL" id="QOY88098.1"/>
    </source>
</evidence>
<sequence>MLRKLLVLTTALCACAAAQASKSILLITDAEGVAGICRQEQTEPTNPELQKLLAGEINAAIRGFNRAGGADVVVWDGHDGSRTLSALQIEGGRLVIGALGPRMLLERKFSAIAFIGQHARANRERAVMAHSYSSQGIQKLLMNGKEVGEIETRSALAGWYNTPVILLTGDQAATEDLHAIVPQAVTVAVKEGVGYYACISDNATTANMRIEAGAYEALRKLSQIPPYRIEGPVEIIQEATTRSTPSPDAVLLPGVEHIGPRTTRFRGKDFMEAWTLWAGR</sequence>
<dbReference type="InterPro" id="IPR007035">
    <property type="entry name" value="Peptidase_M55"/>
</dbReference>
<feature type="chain" id="PRO_5032693570" evidence="1">
    <location>
        <begin position="21"/>
        <end position="280"/>
    </location>
</feature>
<evidence type="ECO:0000313" key="3">
    <source>
        <dbReference type="Proteomes" id="UP000593892"/>
    </source>
</evidence>
<reference evidence="2 3" key="1">
    <citation type="submission" date="2020-10" db="EMBL/GenBank/DDBJ databases">
        <title>Complete genome sequence of Paludibaculum fermentans P105T, a facultatively anaerobic acidobacterium capable of dissimilatory Fe(III) reduction.</title>
        <authorList>
            <person name="Dedysh S.N."/>
            <person name="Beletsky A.V."/>
            <person name="Kulichevskaya I.S."/>
            <person name="Mardanov A.V."/>
            <person name="Ravin N.V."/>
        </authorList>
    </citation>
    <scope>NUCLEOTIDE SEQUENCE [LARGE SCALE GENOMIC DNA]</scope>
    <source>
        <strain evidence="2 3">P105</strain>
    </source>
</reference>
<dbReference type="RefSeq" id="WP_194449761.1">
    <property type="nucleotide sequence ID" value="NZ_CP063849.1"/>
</dbReference>
<dbReference type="InterPro" id="IPR027476">
    <property type="entry name" value="DppA_N"/>
</dbReference>
<organism evidence="2 3">
    <name type="scientific">Paludibaculum fermentans</name>
    <dbReference type="NCBI Taxonomy" id="1473598"/>
    <lineage>
        <taxon>Bacteria</taxon>
        <taxon>Pseudomonadati</taxon>
        <taxon>Acidobacteriota</taxon>
        <taxon>Terriglobia</taxon>
        <taxon>Bryobacterales</taxon>
        <taxon>Bryobacteraceae</taxon>
        <taxon>Paludibaculum</taxon>
    </lineage>
</organism>
<evidence type="ECO:0000256" key="1">
    <source>
        <dbReference type="SAM" id="SignalP"/>
    </source>
</evidence>
<keyword evidence="1" id="KW-0732">Signal</keyword>
<dbReference type="PROSITE" id="PS51257">
    <property type="entry name" value="PROKAR_LIPOPROTEIN"/>
    <property type="match status" value="1"/>
</dbReference>
<dbReference type="KEGG" id="pfer:IRI77_36080"/>
<dbReference type="SUPFAM" id="SSF63992">
    <property type="entry name" value="Dipeptide transport protein"/>
    <property type="match status" value="1"/>
</dbReference>
<dbReference type="InterPro" id="IPR036177">
    <property type="entry name" value="Peptidase_M55_sf"/>
</dbReference>
<dbReference type="Pfam" id="PF04951">
    <property type="entry name" value="Peptidase_M55"/>
    <property type="match status" value="1"/>
</dbReference>
<dbReference type="AlphaFoldDB" id="A0A7S7NQT0"/>
<dbReference type="Gene3D" id="3.40.50.10780">
    <property type="entry name" value="Dipeptide transport protein"/>
    <property type="match status" value="1"/>
</dbReference>
<name>A0A7S7NQT0_PALFE</name>
<keyword evidence="3" id="KW-1185">Reference proteome</keyword>
<dbReference type="Gene3D" id="3.30.1360.130">
    <property type="entry name" value="Dipeptide transport protein"/>
    <property type="match status" value="1"/>
</dbReference>
<gene>
    <name evidence="2" type="ORF">IRI77_36080</name>
</gene>
<feature type="signal peptide" evidence="1">
    <location>
        <begin position="1"/>
        <end position="20"/>
    </location>
</feature>